<evidence type="ECO:0000259" key="4">
    <source>
        <dbReference type="Pfam" id="PF25597"/>
    </source>
</evidence>
<proteinExistence type="predicted"/>
<dbReference type="InterPro" id="IPR036397">
    <property type="entry name" value="RNaseH_sf"/>
</dbReference>
<dbReference type="InterPro" id="IPR012337">
    <property type="entry name" value="RNaseH-like_sf"/>
</dbReference>
<feature type="coiled-coil region" evidence="1">
    <location>
        <begin position="635"/>
        <end position="669"/>
    </location>
</feature>
<dbReference type="InterPro" id="IPR039537">
    <property type="entry name" value="Retrotran_Ty1/copia-like"/>
</dbReference>
<organism evidence="5 6">
    <name type="scientific">Aristolochia fimbriata</name>
    <name type="common">White veined hardy Dutchman's pipe vine</name>
    <dbReference type="NCBI Taxonomy" id="158543"/>
    <lineage>
        <taxon>Eukaryota</taxon>
        <taxon>Viridiplantae</taxon>
        <taxon>Streptophyta</taxon>
        <taxon>Embryophyta</taxon>
        <taxon>Tracheophyta</taxon>
        <taxon>Spermatophyta</taxon>
        <taxon>Magnoliopsida</taxon>
        <taxon>Magnoliidae</taxon>
        <taxon>Piperales</taxon>
        <taxon>Aristolochiaceae</taxon>
        <taxon>Aristolochia</taxon>
    </lineage>
</organism>
<dbReference type="Proteomes" id="UP000825729">
    <property type="component" value="Unassembled WGS sequence"/>
</dbReference>
<sequence length="760" mass="87009">MERAWRSVEDGWESATVEIGESVVKKRVVKPSSERNDVEDRLSNCNSKALNAIFGGIDEEQFRRVSACTTTKETWKILEVHYEETESVRAVKLQMLMTQFVLMRMRDDETILEFEGKIRDIANQSANLGDRIPQDQLIKKCQYTRENTTQLRHKQLGHIHARGLHKLVKYGVVRRLPNLTGTVETVCKGCMEGKQHRTSHPALKIITTKQLMELLHIDLMGSVQTESKAGKKYVVVCVDDFTRFTWVKYLREKFEAFKLFVNLCKRLMIEKFDSRSMEGIFVEYSRNNHAYRVFLRSANIVIETVNVKIADQNEDLQVLEDEHVPFIQMEGTVGIVTDISEATSVDKPEVTLVELSIEESSEVMKVSYTETQGSASAKEKASSIRVQKNHPADAIIGYVNEGMKIRGKKKNYGDMTKFVCYTSLVEPRKVEEVLKDEFWIRVMQEDLEQFERNEVWTLVPCSTNLNVIGTKWVFKNKMVEELVLVHSKKNKLRNKPSTLNKEKVSEDDVVPIFEEVNPVEIPDSVVSVSTVPTLPVSIPLSAITTDNTLMTVVSAAPVTTVSEAPSIPRDEHIEDMPMHEGPDNHLELHPLPATSDTVLMPLLQTRDGIDLKFSLAHSVHQSSQSSGNSFDQMTHGYLTQRLQGMKNEMDDLERRHNFLRNEMKLLKYLILKEKPASLFSVEDFSDELMRYTTDDGMIMCYIMTTIVRSEQYGSSKCFSFLYKIKRQIHHKAMESGFVKKAPKGEKSKEEYNGGDQFQKF</sequence>
<evidence type="ECO:0000256" key="2">
    <source>
        <dbReference type="SAM" id="MobiDB-lite"/>
    </source>
</evidence>
<reference evidence="5 6" key="1">
    <citation type="submission" date="2021-07" db="EMBL/GenBank/DDBJ databases">
        <title>The Aristolochia fimbriata genome: insights into angiosperm evolution, floral development and chemical biosynthesis.</title>
        <authorList>
            <person name="Jiao Y."/>
        </authorList>
    </citation>
    <scope>NUCLEOTIDE SEQUENCE [LARGE SCALE GENOMIC DNA]</scope>
    <source>
        <strain evidence="5">IBCAS-2021</strain>
        <tissue evidence="5">Leaf</tissue>
    </source>
</reference>
<dbReference type="PANTHER" id="PTHR42648:SF24">
    <property type="entry name" value="INTEGRASE CATALYTIC DOMAIN-CONTAINING PROTEIN"/>
    <property type="match status" value="1"/>
</dbReference>
<keyword evidence="1" id="KW-0175">Coiled coil</keyword>
<evidence type="ECO:0000256" key="1">
    <source>
        <dbReference type="SAM" id="Coils"/>
    </source>
</evidence>
<dbReference type="Gene3D" id="3.30.420.10">
    <property type="entry name" value="Ribonuclease H-like superfamily/Ribonuclease H"/>
    <property type="match status" value="1"/>
</dbReference>
<accession>A0AAV7F352</accession>
<dbReference type="EMBL" id="JAINDJ010000003">
    <property type="protein sequence ID" value="KAG9454377.1"/>
    <property type="molecule type" value="Genomic_DNA"/>
</dbReference>
<dbReference type="Pfam" id="PF13976">
    <property type="entry name" value="gag_pre-integrs"/>
    <property type="match status" value="1"/>
</dbReference>
<keyword evidence="6" id="KW-1185">Reference proteome</keyword>
<evidence type="ECO:0000313" key="5">
    <source>
        <dbReference type="EMBL" id="KAG9454377.1"/>
    </source>
</evidence>
<feature type="region of interest" description="Disordered" evidence="2">
    <location>
        <begin position="739"/>
        <end position="760"/>
    </location>
</feature>
<feature type="domain" description="Retroviral polymerase SH3-like" evidence="4">
    <location>
        <begin position="270"/>
        <end position="312"/>
    </location>
</feature>
<dbReference type="InterPro" id="IPR025724">
    <property type="entry name" value="GAG-pre-integrase_dom"/>
</dbReference>
<feature type="domain" description="GAG-pre-integrase" evidence="3">
    <location>
        <begin position="145"/>
        <end position="195"/>
    </location>
</feature>
<evidence type="ECO:0000313" key="6">
    <source>
        <dbReference type="Proteomes" id="UP000825729"/>
    </source>
</evidence>
<evidence type="ECO:0000259" key="3">
    <source>
        <dbReference type="Pfam" id="PF13976"/>
    </source>
</evidence>
<dbReference type="AlphaFoldDB" id="A0AAV7F352"/>
<dbReference type="Pfam" id="PF25597">
    <property type="entry name" value="SH3_retrovirus"/>
    <property type="match status" value="1"/>
</dbReference>
<dbReference type="Pfam" id="PF14223">
    <property type="entry name" value="Retrotran_gag_2"/>
    <property type="match status" value="1"/>
</dbReference>
<dbReference type="SUPFAM" id="SSF53098">
    <property type="entry name" value="Ribonuclease H-like"/>
    <property type="match status" value="1"/>
</dbReference>
<dbReference type="GO" id="GO:0003676">
    <property type="term" value="F:nucleic acid binding"/>
    <property type="evidence" value="ECO:0007669"/>
    <property type="project" value="InterPro"/>
</dbReference>
<evidence type="ECO:0008006" key="7">
    <source>
        <dbReference type="Google" id="ProtNLM"/>
    </source>
</evidence>
<comment type="caution">
    <text evidence="5">The sequence shown here is derived from an EMBL/GenBank/DDBJ whole genome shotgun (WGS) entry which is preliminary data.</text>
</comment>
<protein>
    <recommendedName>
        <fullName evidence="7">Polyprotein</fullName>
    </recommendedName>
</protein>
<gene>
    <name evidence="5" type="ORF">H6P81_007281</name>
</gene>
<dbReference type="InterPro" id="IPR057670">
    <property type="entry name" value="SH3_retrovirus"/>
</dbReference>
<feature type="compositionally biased region" description="Basic and acidic residues" evidence="2">
    <location>
        <begin position="742"/>
        <end position="751"/>
    </location>
</feature>
<dbReference type="PANTHER" id="PTHR42648">
    <property type="entry name" value="TRANSPOSASE, PUTATIVE-RELATED"/>
    <property type="match status" value="1"/>
</dbReference>
<name>A0AAV7F352_ARIFI</name>